<comment type="caution">
    <text evidence="2">The sequence shown here is derived from an EMBL/GenBank/DDBJ whole genome shotgun (WGS) entry which is preliminary data.</text>
</comment>
<feature type="region of interest" description="Disordered" evidence="1">
    <location>
        <begin position="100"/>
        <end position="140"/>
    </location>
</feature>
<dbReference type="Proteomes" id="UP001181347">
    <property type="component" value="Unassembled WGS sequence"/>
</dbReference>
<evidence type="ECO:0000256" key="1">
    <source>
        <dbReference type="SAM" id="MobiDB-lite"/>
    </source>
</evidence>
<dbReference type="RefSeq" id="WP_018697553.1">
    <property type="nucleotide sequence ID" value="NZ_CAUFGI010000041.1"/>
</dbReference>
<feature type="compositionally biased region" description="Polar residues" evidence="1">
    <location>
        <begin position="129"/>
        <end position="140"/>
    </location>
</feature>
<gene>
    <name evidence="2" type="ORF">RVH17_00600</name>
</gene>
<protein>
    <submittedName>
        <fullName evidence="2">Uncharacterized protein</fullName>
    </submittedName>
</protein>
<dbReference type="EMBL" id="JAWDES010000002">
    <property type="protein sequence ID" value="MDU0258628.1"/>
    <property type="molecule type" value="Genomic_DNA"/>
</dbReference>
<evidence type="ECO:0000313" key="2">
    <source>
        <dbReference type="EMBL" id="MDU0258628.1"/>
    </source>
</evidence>
<dbReference type="AlphaFoldDB" id="A0AAE4RVS4"/>
<accession>A0AAE4RVS4</accession>
<name>A0AAE4RVS4_9BACT</name>
<sequence length="140" mass="15902">MKRYEFYRNQKITVIDCRYFSFEAENLETAVQKIKELCADGQLDELSNDPTYQEDVAYQIPGTEYPLDIENNNGDPTVMIYSAADGNCIMDNLPKRSIKCLSMPARRGGTDNSQRSKSESGKSLPNEYPEQTRSALRTPT</sequence>
<reference evidence="2" key="1">
    <citation type="submission" date="2023-10" db="EMBL/GenBank/DDBJ databases">
        <title>Genome Sequence of the Bacteria from From Gut Wall in Crohn's Disease.</title>
        <authorList>
            <person name="Rodriguez-Palacios A."/>
        </authorList>
    </citation>
    <scope>NUCLEOTIDE SEQUENCE</scope>
    <source>
        <strain evidence="2">CavFT-hAR58</strain>
    </source>
</reference>
<evidence type="ECO:0000313" key="3">
    <source>
        <dbReference type="Proteomes" id="UP001181347"/>
    </source>
</evidence>
<organism evidence="2 3">
    <name type="scientific">Alistipes finegoldii</name>
    <dbReference type="NCBI Taxonomy" id="214856"/>
    <lineage>
        <taxon>Bacteria</taxon>
        <taxon>Pseudomonadati</taxon>
        <taxon>Bacteroidota</taxon>
        <taxon>Bacteroidia</taxon>
        <taxon>Bacteroidales</taxon>
        <taxon>Rikenellaceae</taxon>
        <taxon>Alistipes</taxon>
    </lineage>
</organism>
<proteinExistence type="predicted"/>